<comment type="similarity">
    <text evidence="3">Belongs to the arginase family.</text>
</comment>
<dbReference type="PROSITE" id="PS51409">
    <property type="entry name" value="ARGINASE_2"/>
    <property type="match status" value="1"/>
</dbReference>
<dbReference type="Proteomes" id="UP000054893">
    <property type="component" value="Unassembled WGS sequence"/>
</dbReference>
<reference evidence="4 5" key="1">
    <citation type="submission" date="2016-01" db="EMBL/GenBank/DDBJ databases">
        <authorList>
            <person name="Oliw E.H."/>
        </authorList>
    </citation>
    <scope>NUCLEOTIDE SEQUENCE [LARGE SCALE GENOMIC DNA]</scope>
    <source>
        <strain evidence="4">LMG 22029</strain>
    </source>
</reference>
<dbReference type="Pfam" id="PF00491">
    <property type="entry name" value="Arginase"/>
    <property type="match status" value="1"/>
</dbReference>
<dbReference type="GO" id="GO:0033389">
    <property type="term" value="P:putrescine biosynthetic process from arginine, via agmatine"/>
    <property type="evidence" value="ECO:0007669"/>
    <property type="project" value="TreeGrafter"/>
</dbReference>
<evidence type="ECO:0000256" key="1">
    <source>
        <dbReference type="ARBA" id="ARBA00022723"/>
    </source>
</evidence>
<keyword evidence="1" id="KW-0479">Metal-binding</keyword>
<dbReference type="GO" id="GO:0046872">
    <property type="term" value="F:metal ion binding"/>
    <property type="evidence" value="ECO:0007669"/>
    <property type="project" value="UniProtKB-KW"/>
</dbReference>
<evidence type="ECO:0000256" key="3">
    <source>
        <dbReference type="PROSITE-ProRule" id="PRU00742"/>
    </source>
</evidence>
<keyword evidence="2" id="KW-0378">Hydrolase</keyword>
<dbReference type="AlphaFoldDB" id="A0A158ES97"/>
<proteinExistence type="inferred from homology"/>
<dbReference type="PANTHER" id="PTHR11358:SF26">
    <property type="entry name" value="GUANIDINO ACID HYDROLASE, MITOCHONDRIAL"/>
    <property type="match status" value="1"/>
</dbReference>
<evidence type="ECO:0000256" key="2">
    <source>
        <dbReference type="ARBA" id="ARBA00022801"/>
    </source>
</evidence>
<dbReference type="SUPFAM" id="SSF52768">
    <property type="entry name" value="Arginase/deacetylase"/>
    <property type="match status" value="1"/>
</dbReference>
<name>A0A158ES97_CABSO</name>
<organism evidence="4 5">
    <name type="scientific">Caballeronia sordidicola</name>
    <name type="common">Burkholderia sordidicola</name>
    <dbReference type="NCBI Taxonomy" id="196367"/>
    <lineage>
        <taxon>Bacteria</taxon>
        <taxon>Pseudomonadati</taxon>
        <taxon>Pseudomonadota</taxon>
        <taxon>Betaproteobacteria</taxon>
        <taxon>Burkholderiales</taxon>
        <taxon>Burkholderiaceae</taxon>
        <taxon>Caballeronia</taxon>
    </lineage>
</organism>
<evidence type="ECO:0000313" key="4">
    <source>
        <dbReference type="EMBL" id="SAL10472.1"/>
    </source>
</evidence>
<dbReference type="InterPro" id="IPR006035">
    <property type="entry name" value="Ureohydrolase"/>
</dbReference>
<evidence type="ECO:0000313" key="5">
    <source>
        <dbReference type="Proteomes" id="UP000054893"/>
    </source>
</evidence>
<dbReference type="InterPro" id="IPR023696">
    <property type="entry name" value="Ureohydrolase_dom_sf"/>
</dbReference>
<sequence length="317" mass="34167">MFPNDIEHLTSHRSFMNVPTRRGANEAPALACVIGIPFDCGTHPFRVGSREGPDAIRRQSHLLRPFFVDAAGAHANAVDFLRLIDLGNVNCHPGEIEKSYPLIESAIDAIIAASAVPISMGGDGAVTLPQLRAVAKHHPDFVVLHIDAHTDTYAIEGFNTATTFTRAAEEKLLDVERSFHVGARGTTFMDGVLGFGRSLGYNVIPFSEFDADPRACIERIRQRIGTRPVYLCFDMDIFDPSCAPGVCTPEWGGLNAKEGLALLRALAGLNFVAFDVNTVSPAQDIGETTAFLAATVMHECCALAAQTPRLAATRHAS</sequence>
<dbReference type="Gene3D" id="3.40.800.10">
    <property type="entry name" value="Ureohydrolase domain"/>
    <property type="match status" value="1"/>
</dbReference>
<accession>A0A158ES97</accession>
<protein>
    <submittedName>
        <fullName evidence="4">Agmatinase</fullName>
    </submittedName>
</protein>
<dbReference type="PANTHER" id="PTHR11358">
    <property type="entry name" value="ARGINASE/AGMATINASE"/>
    <property type="match status" value="1"/>
</dbReference>
<dbReference type="GO" id="GO:0008783">
    <property type="term" value="F:agmatinase activity"/>
    <property type="evidence" value="ECO:0007669"/>
    <property type="project" value="TreeGrafter"/>
</dbReference>
<dbReference type="EMBL" id="FCOC02000001">
    <property type="protein sequence ID" value="SAL10472.1"/>
    <property type="molecule type" value="Genomic_DNA"/>
</dbReference>
<gene>
    <name evidence="4" type="ORF">AWB64_00283</name>
</gene>
<dbReference type="PIRSF" id="PIRSF036979">
    <property type="entry name" value="Arginase"/>
    <property type="match status" value="1"/>
</dbReference>